<evidence type="ECO:0000256" key="1">
    <source>
        <dbReference type="ARBA" id="ARBA00000085"/>
    </source>
</evidence>
<evidence type="ECO:0000256" key="3">
    <source>
        <dbReference type="ARBA" id="ARBA00022553"/>
    </source>
</evidence>
<keyword evidence="8" id="KW-0812">Transmembrane</keyword>
<evidence type="ECO:0000256" key="4">
    <source>
        <dbReference type="ARBA" id="ARBA00022679"/>
    </source>
</evidence>
<dbReference type="InterPro" id="IPR036890">
    <property type="entry name" value="HATPase_C_sf"/>
</dbReference>
<name>A0A3S3TJX8_9SPHI</name>
<keyword evidence="5 10" id="KW-0418">Kinase</keyword>
<protein>
    <recommendedName>
        <fullName evidence="2">histidine kinase</fullName>
        <ecNumber evidence="2">2.7.13.3</ecNumber>
    </recommendedName>
</protein>
<accession>A0A3S3TJX8</accession>
<dbReference type="SUPFAM" id="SSF48452">
    <property type="entry name" value="TPR-like"/>
    <property type="match status" value="2"/>
</dbReference>
<dbReference type="RefSeq" id="WP_127703124.1">
    <property type="nucleotide sequence ID" value="NZ_SACK01000001.1"/>
</dbReference>
<dbReference type="PROSITE" id="PS50109">
    <property type="entry name" value="HIS_KIN"/>
    <property type="match status" value="1"/>
</dbReference>
<feature type="repeat" description="TPR" evidence="7">
    <location>
        <begin position="169"/>
        <end position="202"/>
    </location>
</feature>
<dbReference type="Gene3D" id="1.10.287.130">
    <property type="match status" value="1"/>
</dbReference>
<dbReference type="InterPro" id="IPR011990">
    <property type="entry name" value="TPR-like_helical_dom_sf"/>
</dbReference>
<dbReference type="Gene3D" id="3.30.565.10">
    <property type="entry name" value="Histidine kinase-like ATPase, C-terminal domain"/>
    <property type="match status" value="1"/>
</dbReference>
<dbReference type="InterPro" id="IPR050736">
    <property type="entry name" value="Sensor_HK_Regulatory"/>
</dbReference>
<keyword evidence="3" id="KW-0597">Phosphoprotein</keyword>
<evidence type="ECO:0000256" key="2">
    <source>
        <dbReference type="ARBA" id="ARBA00012438"/>
    </source>
</evidence>
<keyword evidence="6" id="KW-0902">Two-component regulatory system</keyword>
<dbReference type="CDD" id="cd00082">
    <property type="entry name" value="HisKA"/>
    <property type="match status" value="1"/>
</dbReference>
<feature type="repeat" description="TPR" evidence="7">
    <location>
        <begin position="249"/>
        <end position="282"/>
    </location>
</feature>
<dbReference type="SMART" id="SM00028">
    <property type="entry name" value="TPR"/>
    <property type="match status" value="8"/>
</dbReference>
<evidence type="ECO:0000256" key="8">
    <source>
        <dbReference type="SAM" id="Phobius"/>
    </source>
</evidence>
<dbReference type="GO" id="GO:0000155">
    <property type="term" value="F:phosphorelay sensor kinase activity"/>
    <property type="evidence" value="ECO:0007669"/>
    <property type="project" value="InterPro"/>
</dbReference>
<comment type="catalytic activity">
    <reaction evidence="1">
        <text>ATP + protein L-histidine = ADP + protein N-phospho-L-histidine.</text>
        <dbReference type="EC" id="2.7.13.3"/>
    </reaction>
</comment>
<dbReference type="Pfam" id="PF13424">
    <property type="entry name" value="TPR_12"/>
    <property type="match status" value="2"/>
</dbReference>
<evidence type="ECO:0000313" key="10">
    <source>
        <dbReference type="EMBL" id="RVU02758.1"/>
    </source>
</evidence>
<reference evidence="10 11" key="1">
    <citation type="submission" date="2019-01" db="EMBL/GenBank/DDBJ databases">
        <authorList>
            <person name="Chen W.-M."/>
        </authorList>
    </citation>
    <scope>NUCLEOTIDE SEQUENCE [LARGE SCALE GENOMIC DNA]</scope>
    <source>
        <strain evidence="10 11">YBJ-36</strain>
    </source>
</reference>
<feature type="repeat" description="TPR" evidence="7">
    <location>
        <begin position="89"/>
        <end position="122"/>
    </location>
</feature>
<dbReference type="PROSITE" id="PS50293">
    <property type="entry name" value="TPR_REGION"/>
    <property type="match status" value="1"/>
</dbReference>
<feature type="repeat" description="TPR" evidence="7">
    <location>
        <begin position="209"/>
        <end position="242"/>
    </location>
</feature>
<keyword evidence="8" id="KW-0472">Membrane</keyword>
<dbReference type="Pfam" id="PF02518">
    <property type="entry name" value="HATPase_c"/>
    <property type="match status" value="1"/>
</dbReference>
<dbReference type="InterPro" id="IPR003594">
    <property type="entry name" value="HATPase_dom"/>
</dbReference>
<dbReference type="Proteomes" id="UP000282759">
    <property type="component" value="Unassembled WGS sequence"/>
</dbReference>
<dbReference type="InterPro" id="IPR036097">
    <property type="entry name" value="HisK_dim/P_sf"/>
</dbReference>
<dbReference type="OrthoDB" id="9810447at2"/>
<feature type="transmembrane region" description="Helical" evidence="8">
    <location>
        <begin position="445"/>
        <end position="465"/>
    </location>
</feature>
<sequence>MKRFPLLIIILTIAYINLFAKDQDPEIENLKRETLPALEKPLKSTDTLTVNRLNQLAQLYFESYPDSTIFYAKLAVNRSKKIGYSKGAAEAYIQIATVNSFTNDYTAAYENFNQSLQLYRKLNDSLGISEVYMGLGQVEDHQGKYDKALRYFNRAIAIRKALYEDVYEAESYAIMGVTYDNKGEFSKALDCYFRSLNINLKYNNQLDAADNYNNIGIVLRHLKLYPKALEYFNKALNIWFRLKDKQGISSAYQNIGEVLTEREDYSNAISYLQKASAIFHDINDQEGISAIYYDLGMYQYHTNRIDSALHYLNLSLQSAKKNNQSRNQASAYYGLAMLYNRSGKYKQAHNYALNAKNLADNIGSRDLRAEAVLQLSYALGGLKQYDKALQQHRQYVALTDSLQNNESIQKLISYNLAIDFENSQKQASLKEATLKKRITRQRQTILIAGVVILVITTLLIVYYNAKRKQSIANKLLEQKNREILAHQAGIEEQSEKLNQLNTLKDRLIGILAHDLRAPISTLRNMFVLLTDKDISQEEFIEMVPRVNEKLENTSGFLDTLLVWINSQVDNAESKSKKFVLHEIVQNEVAYLNDQLLHKKIHIHNNVSERYAAVADPNCIRIVIHNLLTNAIKFSEIGGVIELYAEAGNDDTITLRVKDNGVGLPEEKLNRLFKGTVASNPGTLNETGTGMGLVFCKDLIEKFGGKIWAENNAAKGTTFSFKLPVG</sequence>
<dbReference type="PROSITE" id="PS50005">
    <property type="entry name" value="TPR"/>
    <property type="match status" value="5"/>
</dbReference>
<feature type="repeat" description="TPR" evidence="7">
    <location>
        <begin position="129"/>
        <end position="162"/>
    </location>
</feature>
<comment type="caution">
    <text evidence="10">The sequence shown here is derived from an EMBL/GenBank/DDBJ whole genome shotgun (WGS) entry which is preliminary data.</text>
</comment>
<evidence type="ECO:0000256" key="6">
    <source>
        <dbReference type="ARBA" id="ARBA00023012"/>
    </source>
</evidence>
<evidence type="ECO:0000259" key="9">
    <source>
        <dbReference type="PROSITE" id="PS50109"/>
    </source>
</evidence>
<dbReference type="SUPFAM" id="SSF47384">
    <property type="entry name" value="Homodimeric domain of signal transducing histidine kinase"/>
    <property type="match status" value="1"/>
</dbReference>
<evidence type="ECO:0000256" key="5">
    <source>
        <dbReference type="ARBA" id="ARBA00022777"/>
    </source>
</evidence>
<feature type="domain" description="Histidine kinase" evidence="9">
    <location>
        <begin position="510"/>
        <end position="725"/>
    </location>
</feature>
<dbReference type="PANTHER" id="PTHR43711:SF26">
    <property type="entry name" value="SENSOR HISTIDINE KINASE RCSC"/>
    <property type="match status" value="1"/>
</dbReference>
<dbReference type="SMART" id="SM00387">
    <property type="entry name" value="HATPase_c"/>
    <property type="match status" value="1"/>
</dbReference>
<dbReference type="EMBL" id="SACK01000001">
    <property type="protein sequence ID" value="RVU02758.1"/>
    <property type="molecule type" value="Genomic_DNA"/>
</dbReference>
<dbReference type="InterPro" id="IPR004358">
    <property type="entry name" value="Sig_transdc_His_kin-like_C"/>
</dbReference>
<keyword evidence="11" id="KW-1185">Reference proteome</keyword>
<keyword evidence="7" id="KW-0802">TPR repeat</keyword>
<evidence type="ECO:0000313" key="11">
    <source>
        <dbReference type="Proteomes" id="UP000282759"/>
    </source>
</evidence>
<keyword evidence="8" id="KW-1133">Transmembrane helix</keyword>
<dbReference type="InterPro" id="IPR019734">
    <property type="entry name" value="TPR_rpt"/>
</dbReference>
<dbReference type="PRINTS" id="PR00344">
    <property type="entry name" value="BCTRLSENSOR"/>
</dbReference>
<dbReference type="PANTHER" id="PTHR43711">
    <property type="entry name" value="TWO-COMPONENT HISTIDINE KINASE"/>
    <property type="match status" value="1"/>
</dbReference>
<dbReference type="InterPro" id="IPR005467">
    <property type="entry name" value="His_kinase_dom"/>
</dbReference>
<dbReference type="InterPro" id="IPR003661">
    <property type="entry name" value="HisK_dim/P_dom"/>
</dbReference>
<dbReference type="SUPFAM" id="SSF55874">
    <property type="entry name" value="ATPase domain of HSP90 chaperone/DNA topoisomerase II/histidine kinase"/>
    <property type="match status" value="1"/>
</dbReference>
<dbReference type="AlphaFoldDB" id="A0A3S3TJX8"/>
<organism evidence="10 11">
    <name type="scientific">Mucilaginibacter limnophilus</name>
    <dbReference type="NCBI Taxonomy" id="1932778"/>
    <lineage>
        <taxon>Bacteria</taxon>
        <taxon>Pseudomonadati</taxon>
        <taxon>Bacteroidota</taxon>
        <taxon>Sphingobacteriia</taxon>
        <taxon>Sphingobacteriales</taxon>
        <taxon>Sphingobacteriaceae</taxon>
        <taxon>Mucilaginibacter</taxon>
    </lineage>
</organism>
<evidence type="ECO:0000256" key="7">
    <source>
        <dbReference type="PROSITE-ProRule" id="PRU00339"/>
    </source>
</evidence>
<gene>
    <name evidence="10" type="ORF">EOD41_02125</name>
</gene>
<keyword evidence="4" id="KW-0808">Transferase</keyword>
<proteinExistence type="predicted"/>
<dbReference type="Gene3D" id="1.25.40.10">
    <property type="entry name" value="Tetratricopeptide repeat domain"/>
    <property type="match status" value="3"/>
</dbReference>
<dbReference type="EC" id="2.7.13.3" evidence="2"/>